<evidence type="ECO:0000313" key="5">
    <source>
        <dbReference type="Proteomes" id="UP000193411"/>
    </source>
</evidence>
<dbReference type="PROSITE" id="PS00175">
    <property type="entry name" value="PG_MUTASE"/>
    <property type="match status" value="1"/>
</dbReference>
<feature type="binding site" evidence="3">
    <location>
        <position position="74"/>
    </location>
    <ligand>
        <name>substrate</name>
    </ligand>
</feature>
<dbReference type="STRING" id="765915.A0A1Y2HRT1"/>
<evidence type="ECO:0000313" key="4">
    <source>
        <dbReference type="EMBL" id="ORZ36511.1"/>
    </source>
</evidence>
<name>A0A1Y2HRT1_9FUNG</name>
<dbReference type="SUPFAM" id="SSF53254">
    <property type="entry name" value="Phosphoglycerate mutase-like"/>
    <property type="match status" value="1"/>
</dbReference>
<dbReference type="InterPro" id="IPR029033">
    <property type="entry name" value="His_PPase_superfam"/>
</dbReference>
<dbReference type="Proteomes" id="UP000193411">
    <property type="component" value="Unassembled WGS sequence"/>
</dbReference>
<keyword evidence="5" id="KW-1185">Reference proteome</keyword>
<feature type="binding site" evidence="3">
    <location>
        <begin position="23"/>
        <end position="30"/>
    </location>
    <ligand>
        <name>substrate</name>
    </ligand>
</feature>
<keyword evidence="1" id="KW-0378">Hydrolase</keyword>
<dbReference type="InterPro" id="IPR001345">
    <property type="entry name" value="PG/BPGM_mutase_AS"/>
</dbReference>
<organism evidence="4 5">
    <name type="scientific">Catenaria anguillulae PL171</name>
    <dbReference type="NCBI Taxonomy" id="765915"/>
    <lineage>
        <taxon>Eukaryota</taxon>
        <taxon>Fungi</taxon>
        <taxon>Fungi incertae sedis</taxon>
        <taxon>Blastocladiomycota</taxon>
        <taxon>Blastocladiomycetes</taxon>
        <taxon>Blastocladiales</taxon>
        <taxon>Catenariaceae</taxon>
        <taxon>Catenaria</taxon>
    </lineage>
</organism>
<sequence>MVPSAAALPAPPTGTNVRLILCRHGETALNAKHVLQGRGVNPPLNERGQAQAQRLADRLADAPVDWIISSELQRAVDTANAVAKHHPDVPRNAYVDLAEISWGHLEGTHAPNLSPLHDAWNSGNFDYAPQDGESPNFVMQRATSQLFSILETAKDMKSKSGVVTVVIVIHGRLLRIILSTLLHRSLFMMPTMGHQNCNINVVDVILKPPSPLPPRITQLDAATLAAFSNRHLLSQLQPAEGHEKHALQLAPVPLSDVNFASSHSRVWDEDKGQVAALWPKAAVERLRAGHGLAADGMLDGQEGSDGAWFMVGTVLNECSHMAGLESMMI</sequence>
<accession>A0A1Y2HRT1</accession>
<dbReference type="Pfam" id="PF00300">
    <property type="entry name" value="His_Phos_1"/>
    <property type="match status" value="1"/>
</dbReference>
<evidence type="ECO:0000256" key="2">
    <source>
        <dbReference type="PIRSR" id="PIRSR613078-1"/>
    </source>
</evidence>
<evidence type="ECO:0000256" key="3">
    <source>
        <dbReference type="PIRSR" id="PIRSR613078-2"/>
    </source>
</evidence>
<dbReference type="GO" id="GO:0043456">
    <property type="term" value="P:regulation of pentose-phosphate shunt"/>
    <property type="evidence" value="ECO:0007669"/>
    <property type="project" value="TreeGrafter"/>
</dbReference>
<dbReference type="PANTHER" id="PTHR46517">
    <property type="entry name" value="FRUCTOSE-2,6-BISPHOSPHATASE TIGAR"/>
    <property type="match status" value="1"/>
</dbReference>
<dbReference type="GO" id="GO:0004331">
    <property type="term" value="F:fructose-2,6-bisphosphate 2-phosphatase activity"/>
    <property type="evidence" value="ECO:0007669"/>
    <property type="project" value="TreeGrafter"/>
</dbReference>
<dbReference type="InterPro" id="IPR051695">
    <property type="entry name" value="Phosphoglycerate_Mutase"/>
</dbReference>
<proteinExistence type="predicted"/>
<dbReference type="GO" id="GO:0005829">
    <property type="term" value="C:cytosol"/>
    <property type="evidence" value="ECO:0007669"/>
    <property type="project" value="TreeGrafter"/>
</dbReference>
<dbReference type="GO" id="GO:0045820">
    <property type="term" value="P:negative regulation of glycolytic process"/>
    <property type="evidence" value="ECO:0007669"/>
    <property type="project" value="TreeGrafter"/>
</dbReference>
<dbReference type="SMART" id="SM00855">
    <property type="entry name" value="PGAM"/>
    <property type="match status" value="1"/>
</dbReference>
<dbReference type="CDD" id="cd07067">
    <property type="entry name" value="HP_PGM_like"/>
    <property type="match status" value="1"/>
</dbReference>
<protein>
    <submittedName>
        <fullName evidence="4">Histidine phosphatase superfamily</fullName>
    </submittedName>
</protein>
<dbReference type="OrthoDB" id="354304at2759"/>
<dbReference type="InterPro" id="IPR013078">
    <property type="entry name" value="His_Pase_superF_clade-1"/>
</dbReference>
<dbReference type="PANTHER" id="PTHR46517:SF1">
    <property type="entry name" value="FRUCTOSE-2,6-BISPHOSPHATASE TIGAR"/>
    <property type="match status" value="1"/>
</dbReference>
<dbReference type="AlphaFoldDB" id="A0A1Y2HRT1"/>
<comment type="caution">
    <text evidence="4">The sequence shown here is derived from an EMBL/GenBank/DDBJ whole genome shotgun (WGS) entry which is preliminary data.</text>
</comment>
<dbReference type="EMBL" id="MCFL01000016">
    <property type="protein sequence ID" value="ORZ36511.1"/>
    <property type="molecule type" value="Genomic_DNA"/>
</dbReference>
<reference evidence="4 5" key="1">
    <citation type="submission" date="2016-07" db="EMBL/GenBank/DDBJ databases">
        <title>Pervasive Adenine N6-methylation of Active Genes in Fungi.</title>
        <authorList>
            <consortium name="DOE Joint Genome Institute"/>
            <person name="Mondo S.J."/>
            <person name="Dannebaum R.O."/>
            <person name="Kuo R.C."/>
            <person name="Labutti K."/>
            <person name="Haridas S."/>
            <person name="Kuo A."/>
            <person name="Salamov A."/>
            <person name="Ahrendt S.R."/>
            <person name="Lipzen A."/>
            <person name="Sullivan W."/>
            <person name="Andreopoulos W.B."/>
            <person name="Clum A."/>
            <person name="Lindquist E."/>
            <person name="Daum C."/>
            <person name="Ramamoorthy G.K."/>
            <person name="Gryganskyi A."/>
            <person name="Culley D."/>
            <person name="Magnuson J.K."/>
            <person name="James T.Y."/>
            <person name="O'Malley M.A."/>
            <person name="Stajich J.E."/>
            <person name="Spatafora J.W."/>
            <person name="Visel A."/>
            <person name="Grigoriev I.V."/>
        </authorList>
    </citation>
    <scope>NUCLEOTIDE SEQUENCE [LARGE SCALE GENOMIC DNA]</scope>
    <source>
        <strain evidence="4 5">PL171</strain>
    </source>
</reference>
<feature type="active site" description="Proton donor/acceptor" evidence="2">
    <location>
        <position position="99"/>
    </location>
</feature>
<feature type="active site" description="Tele-phosphohistidine intermediate" evidence="2">
    <location>
        <position position="24"/>
    </location>
</feature>
<dbReference type="Gene3D" id="3.40.50.1240">
    <property type="entry name" value="Phosphoglycerate mutase-like"/>
    <property type="match status" value="1"/>
</dbReference>
<evidence type="ECO:0000256" key="1">
    <source>
        <dbReference type="ARBA" id="ARBA00022801"/>
    </source>
</evidence>
<gene>
    <name evidence="4" type="ORF">BCR44DRAFT_1066762</name>
</gene>